<sequence>MTAKVNATVVLKLLSAAAVMLAGTALADTPPVTAVYKVKELSFHYQLPRQFQACHELQQRVAAILVAIGARDDIKVDVRNCDAYVIGDDDMMDPLPGRASSDPFNRGDPFERNDPFNRNSSPFGNSANQRRQSAHIRIQLQMPVEMTPAVLKEIEKDKSRRELVSRVTRNPGAAMNDPIVFEAQRQEVTLSSRTVKLQPEDCDLLEQMNTQLFRKLDVKVTRRTASCGRGESTHIPPQMNVEALLPTGKLLPMPDPEKMKKNGGGAPAEPPPAESAPQQQ</sequence>
<accession>A0ABV8T0Y9</accession>
<evidence type="ECO:0000313" key="3">
    <source>
        <dbReference type="EMBL" id="MFC4313581.1"/>
    </source>
</evidence>
<feature type="compositionally biased region" description="Polar residues" evidence="1">
    <location>
        <begin position="116"/>
        <end position="131"/>
    </location>
</feature>
<gene>
    <name evidence="3" type="ORF">ACFPN2_31195</name>
</gene>
<name>A0ABV8T0Y9_9GAMM</name>
<organism evidence="3 4">
    <name type="scientific">Steroidobacter flavus</name>
    <dbReference type="NCBI Taxonomy" id="1842136"/>
    <lineage>
        <taxon>Bacteria</taxon>
        <taxon>Pseudomonadati</taxon>
        <taxon>Pseudomonadota</taxon>
        <taxon>Gammaproteobacteria</taxon>
        <taxon>Steroidobacterales</taxon>
        <taxon>Steroidobacteraceae</taxon>
        <taxon>Steroidobacter</taxon>
    </lineage>
</organism>
<keyword evidence="2" id="KW-0732">Signal</keyword>
<feature type="signal peptide" evidence="2">
    <location>
        <begin position="1"/>
        <end position="27"/>
    </location>
</feature>
<evidence type="ECO:0000256" key="1">
    <source>
        <dbReference type="SAM" id="MobiDB-lite"/>
    </source>
</evidence>
<feature type="chain" id="PRO_5046791777" description="Secreted protein" evidence="2">
    <location>
        <begin position="28"/>
        <end position="280"/>
    </location>
</feature>
<proteinExistence type="predicted"/>
<evidence type="ECO:0000256" key="2">
    <source>
        <dbReference type="SAM" id="SignalP"/>
    </source>
</evidence>
<reference evidence="4" key="1">
    <citation type="journal article" date="2019" name="Int. J. Syst. Evol. Microbiol.">
        <title>The Global Catalogue of Microorganisms (GCM) 10K type strain sequencing project: providing services to taxonomists for standard genome sequencing and annotation.</title>
        <authorList>
            <consortium name="The Broad Institute Genomics Platform"/>
            <consortium name="The Broad Institute Genome Sequencing Center for Infectious Disease"/>
            <person name="Wu L."/>
            <person name="Ma J."/>
        </authorList>
    </citation>
    <scope>NUCLEOTIDE SEQUENCE [LARGE SCALE GENOMIC DNA]</scope>
    <source>
        <strain evidence="4">CGMCC 1.10759</strain>
    </source>
</reference>
<keyword evidence="4" id="KW-1185">Reference proteome</keyword>
<evidence type="ECO:0000313" key="4">
    <source>
        <dbReference type="Proteomes" id="UP001595904"/>
    </source>
</evidence>
<evidence type="ECO:0008006" key="5">
    <source>
        <dbReference type="Google" id="ProtNLM"/>
    </source>
</evidence>
<feature type="region of interest" description="Disordered" evidence="1">
    <location>
        <begin position="95"/>
        <end position="132"/>
    </location>
</feature>
<feature type="region of interest" description="Disordered" evidence="1">
    <location>
        <begin position="247"/>
        <end position="280"/>
    </location>
</feature>
<dbReference type="Proteomes" id="UP001595904">
    <property type="component" value="Unassembled WGS sequence"/>
</dbReference>
<protein>
    <recommendedName>
        <fullName evidence="5">Secreted protein</fullName>
    </recommendedName>
</protein>
<dbReference type="RefSeq" id="WP_380604024.1">
    <property type="nucleotide sequence ID" value="NZ_JBHSDU010000015.1"/>
</dbReference>
<comment type="caution">
    <text evidence="3">The sequence shown here is derived from an EMBL/GenBank/DDBJ whole genome shotgun (WGS) entry which is preliminary data.</text>
</comment>
<dbReference type="EMBL" id="JBHSDU010000015">
    <property type="protein sequence ID" value="MFC4313581.1"/>
    <property type="molecule type" value="Genomic_DNA"/>
</dbReference>